<dbReference type="PANTHER" id="PTHR13903">
    <property type="entry name" value="PIRIN-RELATED"/>
    <property type="match status" value="1"/>
</dbReference>
<dbReference type="PIRSF" id="PIRSF006232">
    <property type="entry name" value="Pirin"/>
    <property type="match status" value="1"/>
</dbReference>
<evidence type="ECO:0000313" key="7">
    <source>
        <dbReference type="Proteomes" id="UP000284605"/>
    </source>
</evidence>
<comment type="caution">
    <text evidence="6">The sequence shown here is derived from an EMBL/GenBank/DDBJ whole genome shotgun (WGS) entry which is preliminary data.</text>
</comment>
<feature type="domain" description="Pirin C-terminal" evidence="5">
    <location>
        <begin position="175"/>
        <end position="273"/>
    </location>
</feature>
<keyword evidence="2" id="KW-0408">Iron</keyword>
<feature type="binding site" evidence="2">
    <location>
        <position position="58"/>
    </location>
    <ligand>
        <name>Fe cation</name>
        <dbReference type="ChEBI" id="CHEBI:24875"/>
    </ligand>
</feature>
<feature type="binding site" evidence="2">
    <location>
        <position position="104"/>
    </location>
    <ligand>
        <name>Fe cation</name>
        <dbReference type="ChEBI" id="CHEBI:24875"/>
    </ligand>
</feature>
<feature type="binding site" evidence="2">
    <location>
        <position position="60"/>
    </location>
    <ligand>
        <name>Fe cation</name>
        <dbReference type="ChEBI" id="CHEBI:24875"/>
    </ligand>
</feature>
<feature type="domain" description="Pirin N-terminal" evidence="4">
    <location>
        <begin position="19"/>
        <end position="122"/>
    </location>
</feature>
<feature type="binding site" evidence="2">
    <location>
        <position position="102"/>
    </location>
    <ligand>
        <name>Fe cation</name>
        <dbReference type="ChEBI" id="CHEBI:24875"/>
    </ligand>
</feature>
<dbReference type="InterPro" id="IPR003829">
    <property type="entry name" value="Pirin_N_dom"/>
</dbReference>
<dbReference type="Proteomes" id="UP000284605">
    <property type="component" value="Unassembled WGS sequence"/>
</dbReference>
<accession>A0A418VU10</accession>
<gene>
    <name evidence="6" type="ORF">D3874_26290</name>
</gene>
<dbReference type="GO" id="GO:0046872">
    <property type="term" value="F:metal ion binding"/>
    <property type="evidence" value="ECO:0007669"/>
    <property type="project" value="UniProtKB-KW"/>
</dbReference>
<dbReference type="InterPro" id="IPR008778">
    <property type="entry name" value="Pirin_C_dom"/>
</dbReference>
<dbReference type="CDD" id="cd02247">
    <property type="entry name" value="cupin_pirin_C"/>
    <property type="match status" value="1"/>
</dbReference>
<dbReference type="PANTHER" id="PTHR13903:SF8">
    <property type="entry name" value="PIRIN"/>
    <property type="match status" value="1"/>
</dbReference>
<keyword evidence="7" id="KW-1185">Reference proteome</keyword>
<protein>
    <submittedName>
        <fullName evidence="6">Pirin family protein</fullName>
    </submittedName>
</protein>
<dbReference type="AlphaFoldDB" id="A0A418VU10"/>
<proteinExistence type="inferred from homology"/>
<dbReference type="InterPro" id="IPR011051">
    <property type="entry name" value="RmlC_Cupin_sf"/>
</dbReference>
<dbReference type="RefSeq" id="WP_119782675.1">
    <property type="nucleotide sequence ID" value="NZ_QYUK01000016.1"/>
</dbReference>
<dbReference type="Pfam" id="PF02678">
    <property type="entry name" value="Pirin"/>
    <property type="match status" value="1"/>
</dbReference>
<dbReference type="InterPro" id="IPR014710">
    <property type="entry name" value="RmlC-like_jellyroll"/>
</dbReference>
<dbReference type="SUPFAM" id="SSF51182">
    <property type="entry name" value="RmlC-like cupins"/>
    <property type="match status" value="1"/>
</dbReference>
<dbReference type="Pfam" id="PF05726">
    <property type="entry name" value="Pirin_C"/>
    <property type="match status" value="1"/>
</dbReference>
<organism evidence="6 7">
    <name type="scientific">Oleomonas cavernae</name>
    <dbReference type="NCBI Taxonomy" id="2320859"/>
    <lineage>
        <taxon>Bacteria</taxon>
        <taxon>Pseudomonadati</taxon>
        <taxon>Pseudomonadota</taxon>
        <taxon>Alphaproteobacteria</taxon>
        <taxon>Acetobacterales</taxon>
        <taxon>Acetobacteraceae</taxon>
        <taxon>Oleomonas</taxon>
    </lineage>
</organism>
<sequence length="288" mass="31537">MSAVELMIEARRREIVPGFAVRRILPYAQRRSVGPFVFLDHMGPVDAGPHGQADVRPHPHIGLATVTWLFSGEIVHRDSLGFVQPIRPGELNWMSAGRAITHSERMPEDKPVVHLHGVQAWVALPHDLEEGEPSFTHVPASEMPVIEEEGARLTLIAGSAYGRVAPMAVPSPLFYLEARLEPGATIALPDTHAERAAYVVEGCVTSDGTEFGEGSLAVFETAKAVTLKAETRAIVMLLGGAPLDGPRHIYWNFVSSDKARIETAKEDWRAQRFPQVPGETEFIPLPPD</sequence>
<name>A0A418VU10_9PROT</name>
<reference evidence="6 7" key="1">
    <citation type="submission" date="2018-09" db="EMBL/GenBank/DDBJ databases">
        <authorList>
            <person name="Zhu H."/>
        </authorList>
    </citation>
    <scope>NUCLEOTIDE SEQUENCE [LARGE SCALE GENOMIC DNA]</scope>
    <source>
        <strain evidence="6 7">K1W22B-8</strain>
    </source>
</reference>
<evidence type="ECO:0000313" key="6">
    <source>
        <dbReference type="EMBL" id="RJF80624.1"/>
    </source>
</evidence>
<dbReference type="InterPro" id="IPR012093">
    <property type="entry name" value="Pirin"/>
</dbReference>
<dbReference type="EMBL" id="QYUK01000016">
    <property type="protein sequence ID" value="RJF80624.1"/>
    <property type="molecule type" value="Genomic_DNA"/>
</dbReference>
<comment type="cofactor">
    <cofactor evidence="2">
        <name>Fe cation</name>
        <dbReference type="ChEBI" id="CHEBI:24875"/>
    </cofactor>
    <text evidence="2">Binds 1 Fe cation per subunit.</text>
</comment>
<evidence type="ECO:0000256" key="3">
    <source>
        <dbReference type="RuleBase" id="RU003457"/>
    </source>
</evidence>
<keyword evidence="2" id="KW-0479">Metal-binding</keyword>
<evidence type="ECO:0000259" key="5">
    <source>
        <dbReference type="Pfam" id="PF05726"/>
    </source>
</evidence>
<evidence type="ECO:0000256" key="2">
    <source>
        <dbReference type="PIRSR" id="PIRSR006232-1"/>
    </source>
</evidence>
<dbReference type="CDD" id="cd02909">
    <property type="entry name" value="cupin_pirin_N"/>
    <property type="match status" value="1"/>
</dbReference>
<dbReference type="Gene3D" id="2.60.120.10">
    <property type="entry name" value="Jelly Rolls"/>
    <property type="match status" value="2"/>
</dbReference>
<evidence type="ECO:0000256" key="1">
    <source>
        <dbReference type="ARBA" id="ARBA00008416"/>
    </source>
</evidence>
<evidence type="ECO:0000259" key="4">
    <source>
        <dbReference type="Pfam" id="PF02678"/>
    </source>
</evidence>
<dbReference type="OrthoDB" id="9780903at2"/>
<comment type="similarity">
    <text evidence="1 3">Belongs to the pirin family.</text>
</comment>